<comment type="caution">
    <text evidence="2">The sequence shown here is derived from an EMBL/GenBank/DDBJ whole genome shotgun (WGS) entry which is preliminary data.</text>
</comment>
<accession>A0A8H3G8R7</accession>
<feature type="region of interest" description="Disordered" evidence="1">
    <location>
        <begin position="57"/>
        <end position="79"/>
    </location>
</feature>
<organism evidence="2 3">
    <name type="scientific">Alectoria fallacina</name>
    <dbReference type="NCBI Taxonomy" id="1903189"/>
    <lineage>
        <taxon>Eukaryota</taxon>
        <taxon>Fungi</taxon>
        <taxon>Dikarya</taxon>
        <taxon>Ascomycota</taxon>
        <taxon>Pezizomycotina</taxon>
        <taxon>Lecanoromycetes</taxon>
        <taxon>OSLEUM clade</taxon>
        <taxon>Lecanoromycetidae</taxon>
        <taxon>Lecanorales</taxon>
        <taxon>Lecanorineae</taxon>
        <taxon>Parmeliaceae</taxon>
        <taxon>Alectoria</taxon>
    </lineage>
</organism>
<feature type="compositionally biased region" description="Polar residues" evidence="1">
    <location>
        <begin position="59"/>
        <end position="79"/>
    </location>
</feature>
<evidence type="ECO:0000256" key="1">
    <source>
        <dbReference type="SAM" id="MobiDB-lite"/>
    </source>
</evidence>
<protein>
    <submittedName>
        <fullName evidence="2">Uncharacterized protein</fullName>
    </submittedName>
</protein>
<evidence type="ECO:0000313" key="3">
    <source>
        <dbReference type="Proteomes" id="UP000664203"/>
    </source>
</evidence>
<dbReference type="EMBL" id="CAJPDR010000504">
    <property type="protein sequence ID" value="CAF9938221.1"/>
    <property type="molecule type" value="Genomic_DNA"/>
</dbReference>
<gene>
    <name evidence="2" type="ORF">ALECFALPRED_007576</name>
</gene>
<name>A0A8H3G8R7_9LECA</name>
<proteinExistence type="predicted"/>
<keyword evidence="3" id="KW-1185">Reference proteome</keyword>
<dbReference type="AlphaFoldDB" id="A0A8H3G8R7"/>
<sequence length="79" mass="8704">MSFLVWSDQEWESSAAQLLSELGIMQGNQRVIKVKQTFSQKICARGKSGLLKALHGGKRNSTFVPKSRPQSKNVSANAI</sequence>
<dbReference type="Proteomes" id="UP000664203">
    <property type="component" value="Unassembled WGS sequence"/>
</dbReference>
<reference evidence="2" key="1">
    <citation type="submission" date="2021-03" db="EMBL/GenBank/DDBJ databases">
        <authorList>
            <person name="Tagirdzhanova G."/>
        </authorList>
    </citation>
    <scope>NUCLEOTIDE SEQUENCE</scope>
</reference>
<evidence type="ECO:0000313" key="2">
    <source>
        <dbReference type="EMBL" id="CAF9938221.1"/>
    </source>
</evidence>